<sequence>MVVSSEVETNSGRMESRNKRRTDHAGTFTMMATIPTSPTTSSQIVTYESSSVTTHDNSPPPYISLLVVPLVEELPTKNNEVAKRKICADDSFGSSQKSVLLTLNSSLQAFLGKASVISLSLKEKIIGIEATQRKIEGNLKSTRER</sequence>
<feature type="region of interest" description="Disordered" evidence="1">
    <location>
        <begin position="1"/>
        <end position="23"/>
    </location>
</feature>
<dbReference type="Proteomes" id="UP000828251">
    <property type="component" value="Unassembled WGS sequence"/>
</dbReference>
<dbReference type="EMBL" id="JAIQCV010000013">
    <property type="protein sequence ID" value="KAH1031855.1"/>
    <property type="molecule type" value="Genomic_DNA"/>
</dbReference>
<gene>
    <name evidence="2" type="ORF">J1N35_044029</name>
</gene>
<keyword evidence="3" id="KW-1185">Reference proteome</keyword>
<proteinExistence type="predicted"/>
<organism evidence="2 3">
    <name type="scientific">Gossypium stocksii</name>
    <dbReference type="NCBI Taxonomy" id="47602"/>
    <lineage>
        <taxon>Eukaryota</taxon>
        <taxon>Viridiplantae</taxon>
        <taxon>Streptophyta</taxon>
        <taxon>Embryophyta</taxon>
        <taxon>Tracheophyta</taxon>
        <taxon>Spermatophyta</taxon>
        <taxon>Magnoliopsida</taxon>
        <taxon>eudicotyledons</taxon>
        <taxon>Gunneridae</taxon>
        <taxon>Pentapetalae</taxon>
        <taxon>rosids</taxon>
        <taxon>malvids</taxon>
        <taxon>Malvales</taxon>
        <taxon>Malvaceae</taxon>
        <taxon>Malvoideae</taxon>
        <taxon>Gossypium</taxon>
    </lineage>
</organism>
<comment type="caution">
    <text evidence="2">The sequence shown here is derived from an EMBL/GenBank/DDBJ whole genome shotgun (WGS) entry which is preliminary data.</text>
</comment>
<protein>
    <submittedName>
        <fullName evidence="2">Uncharacterized protein</fullName>
    </submittedName>
</protein>
<evidence type="ECO:0000313" key="2">
    <source>
        <dbReference type="EMBL" id="KAH1031855.1"/>
    </source>
</evidence>
<reference evidence="2 3" key="1">
    <citation type="journal article" date="2021" name="Plant Biotechnol. J.">
        <title>Multi-omics assisted identification of the key and species-specific regulatory components of drought-tolerant mechanisms in Gossypium stocksii.</title>
        <authorList>
            <person name="Yu D."/>
            <person name="Ke L."/>
            <person name="Zhang D."/>
            <person name="Wu Y."/>
            <person name="Sun Y."/>
            <person name="Mei J."/>
            <person name="Sun J."/>
            <person name="Sun Y."/>
        </authorList>
    </citation>
    <scope>NUCLEOTIDE SEQUENCE [LARGE SCALE GENOMIC DNA]</scope>
    <source>
        <strain evidence="3">cv. E1</strain>
        <tissue evidence="2">Leaf</tissue>
    </source>
</reference>
<accession>A0A9D3U8Q1</accession>
<name>A0A9D3U8Q1_9ROSI</name>
<evidence type="ECO:0000256" key="1">
    <source>
        <dbReference type="SAM" id="MobiDB-lite"/>
    </source>
</evidence>
<feature type="compositionally biased region" description="Polar residues" evidence="1">
    <location>
        <begin position="1"/>
        <end position="13"/>
    </location>
</feature>
<dbReference type="AlphaFoldDB" id="A0A9D3U8Q1"/>
<evidence type="ECO:0000313" key="3">
    <source>
        <dbReference type="Proteomes" id="UP000828251"/>
    </source>
</evidence>